<evidence type="ECO:0000256" key="5">
    <source>
        <dbReference type="ARBA" id="ARBA00022519"/>
    </source>
</evidence>
<comment type="subcellular location">
    <subcellularLocation>
        <location evidence="1">Cell membrane</location>
    </subcellularLocation>
</comment>
<dbReference type="Gene3D" id="1.10.287.470">
    <property type="entry name" value="Helix hairpin bin"/>
    <property type="match status" value="1"/>
</dbReference>
<dbReference type="InterPro" id="IPR058626">
    <property type="entry name" value="MdtA-like_b-barrel"/>
</dbReference>
<evidence type="ECO:0000256" key="4">
    <source>
        <dbReference type="ARBA" id="ARBA00022475"/>
    </source>
</evidence>
<dbReference type="Gene3D" id="2.40.420.20">
    <property type="match status" value="1"/>
</dbReference>
<dbReference type="InterPro" id="IPR058624">
    <property type="entry name" value="MdtA-like_HH"/>
</dbReference>
<comment type="similarity">
    <text evidence="2">Belongs to the membrane fusion protein (MFP) (TC 8.A.1) family.</text>
</comment>
<evidence type="ECO:0000256" key="7">
    <source>
        <dbReference type="SAM" id="Coils"/>
    </source>
</evidence>
<dbReference type="Pfam" id="PF25876">
    <property type="entry name" value="HH_MFP_RND"/>
    <property type="match status" value="1"/>
</dbReference>
<evidence type="ECO:0000313" key="13">
    <source>
        <dbReference type="Proteomes" id="UP000238701"/>
    </source>
</evidence>
<proteinExistence type="inferred from homology"/>
<keyword evidence="3" id="KW-0813">Transport</keyword>
<keyword evidence="5" id="KW-0997">Cell inner membrane</keyword>
<dbReference type="PANTHER" id="PTHR30469:SF39">
    <property type="entry name" value="SLL0180 PROTEIN"/>
    <property type="match status" value="1"/>
</dbReference>
<organism evidence="12 13">
    <name type="scientific">Candidatus Sulfotelmatobacter kueseliae</name>
    <dbReference type="NCBI Taxonomy" id="2042962"/>
    <lineage>
        <taxon>Bacteria</taxon>
        <taxon>Pseudomonadati</taxon>
        <taxon>Acidobacteriota</taxon>
        <taxon>Terriglobia</taxon>
        <taxon>Terriglobales</taxon>
        <taxon>Candidatus Korobacteraceae</taxon>
        <taxon>Candidatus Sulfotelmatobacter</taxon>
    </lineage>
</organism>
<dbReference type="Pfam" id="PF25967">
    <property type="entry name" value="RND-MFP_C"/>
    <property type="match status" value="1"/>
</dbReference>
<dbReference type="GO" id="GO:0015562">
    <property type="term" value="F:efflux transmembrane transporter activity"/>
    <property type="evidence" value="ECO:0007669"/>
    <property type="project" value="TreeGrafter"/>
</dbReference>
<feature type="domain" description="Multidrug resistance protein MdtA-like barrel-sandwich hybrid" evidence="9">
    <location>
        <begin position="71"/>
        <end position="208"/>
    </location>
</feature>
<evidence type="ECO:0000256" key="2">
    <source>
        <dbReference type="ARBA" id="ARBA00009477"/>
    </source>
</evidence>
<dbReference type="Proteomes" id="UP000238701">
    <property type="component" value="Unassembled WGS sequence"/>
</dbReference>
<evidence type="ECO:0000313" key="12">
    <source>
        <dbReference type="EMBL" id="SPF38314.1"/>
    </source>
</evidence>
<name>A0A2U3KF78_9BACT</name>
<dbReference type="Gene3D" id="2.40.50.100">
    <property type="match status" value="1"/>
</dbReference>
<dbReference type="EMBL" id="OMOD01000111">
    <property type="protein sequence ID" value="SPF38314.1"/>
    <property type="molecule type" value="Genomic_DNA"/>
</dbReference>
<dbReference type="Pfam" id="PF25944">
    <property type="entry name" value="Beta-barrel_RND"/>
    <property type="match status" value="1"/>
</dbReference>
<dbReference type="SUPFAM" id="SSF111369">
    <property type="entry name" value="HlyD-like secretion proteins"/>
    <property type="match status" value="1"/>
</dbReference>
<keyword evidence="6" id="KW-0472">Membrane</keyword>
<dbReference type="PROSITE" id="PS51257">
    <property type="entry name" value="PROKAR_LIPOPROTEIN"/>
    <property type="match status" value="1"/>
</dbReference>
<dbReference type="InterPro" id="IPR006143">
    <property type="entry name" value="RND_pump_MFP"/>
</dbReference>
<feature type="domain" description="Multidrug resistance protein MdtA-like C-terminal permuted SH3" evidence="11">
    <location>
        <begin position="324"/>
        <end position="356"/>
    </location>
</feature>
<dbReference type="AlphaFoldDB" id="A0A2U3KF78"/>
<evidence type="ECO:0000256" key="3">
    <source>
        <dbReference type="ARBA" id="ARBA00022448"/>
    </source>
</evidence>
<dbReference type="Gene3D" id="2.40.30.170">
    <property type="match status" value="1"/>
</dbReference>
<feature type="coiled-coil region" evidence="7">
    <location>
        <begin position="148"/>
        <end position="175"/>
    </location>
</feature>
<feature type="domain" description="Multidrug resistance protein MdtA-like alpha-helical hairpin" evidence="8">
    <location>
        <begin position="112"/>
        <end position="178"/>
    </location>
</feature>
<reference evidence="13" key="1">
    <citation type="submission" date="2018-02" db="EMBL/GenBank/DDBJ databases">
        <authorList>
            <person name="Hausmann B."/>
        </authorList>
    </citation>
    <scope>NUCLEOTIDE SEQUENCE [LARGE SCALE GENOMIC DNA]</scope>
    <source>
        <strain evidence="13">Peat soil MAG SbA1</strain>
    </source>
</reference>
<feature type="domain" description="Multidrug resistance protein MdtA-like beta-barrel" evidence="10">
    <location>
        <begin position="232"/>
        <end position="289"/>
    </location>
</feature>
<dbReference type="OrthoDB" id="5379451at2"/>
<accession>A0A2U3KF78</accession>
<dbReference type="Pfam" id="PF25917">
    <property type="entry name" value="BSH_RND"/>
    <property type="match status" value="1"/>
</dbReference>
<sequence length="368" mass="38979">MTSRVGEYAAKSVLAAGLAAGGIMLGCSSHAGQNPQGGGIPAMPVKVVEAKAMPVSDATDYVATLKSRDSAVIMPQVEGQITQIIVHSGDKVEAGSGLMEIDPLKQQATVKSQESARAAQQATLSLAKQQYERAQGLFAAGVVSKQDLDQAKAALDAAQAQMDALDAQVREQEVQLHYYRVVAPRGGIVGDIPVREGDRVTTSTQLTTVDQPGSLEAYVYVPIEHSAQLKMNLPVQILDSDGKVVADTRVSFVSPQVDNTTQTVLVKARIANGNDALRQLQFVRARVVFGTHQSPQVPILAVTRLAGQYFAFVAEPQGSGFVARQKPLKIGQTLGNNYEVQDGIKPGDKVIVSGTQFLLDGAPVIPQS</sequence>
<gene>
    <name evidence="12" type="ORF">SBA1_20014</name>
</gene>
<keyword evidence="4" id="KW-1003">Cell membrane</keyword>
<evidence type="ECO:0000259" key="9">
    <source>
        <dbReference type="Pfam" id="PF25917"/>
    </source>
</evidence>
<evidence type="ECO:0000256" key="6">
    <source>
        <dbReference type="ARBA" id="ARBA00023136"/>
    </source>
</evidence>
<evidence type="ECO:0000259" key="8">
    <source>
        <dbReference type="Pfam" id="PF25876"/>
    </source>
</evidence>
<dbReference type="NCBIfam" id="TIGR01730">
    <property type="entry name" value="RND_mfp"/>
    <property type="match status" value="1"/>
</dbReference>
<dbReference type="InterPro" id="IPR058625">
    <property type="entry name" value="MdtA-like_BSH"/>
</dbReference>
<dbReference type="PANTHER" id="PTHR30469">
    <property type="entry name" value="MULTIDRUG RESISTANCE PROTEIN MDTA"/>
    <property type="match status" value="1"/>
</dbReference>
<evidence type="ECO:0000259" key="10">
    <source>
        <dbReference type="Pfam" id="PF25944"/>
    </source>
</evidence>
<dbReference type="InterPro" id="IPR058627">
    <property type="entry name" value="MdtA-like_C"/>
</dbReference>
<protein>
    <submittedName>
        <fullName evidence="12">Secretion protein HlyD</fullName>
    </submittedName>
</protein>
<keyword evidence="7" id="KW-0175">Coiled coil</keyword>
<evidence type="ECO:0000256" key="1">
    <source>
        <dbReference type="ARBA" id="ARBA00004236"/>
    </source>
</evidence>
<evidence type="ECO:0000259" key="11">
    <source>
        <dbReference type="Pfam" id="PF25967"/>
    </source>
</evidence>
<dbReference type="GO" id="GO:1990281">
    <property type="term" value="C:efflux pump complex"/>
    <property type="evidence" value="ECO:0007669"/>
    <property type="project" value="TreeGrafter"/>
</dbReference>